<evidence type="ECO:0000256" key="8">
    <source>
        <dbReference type="ARBA" id="ARBA00023125"/>
    </source>
</evidence>
<keyword evidence="2" id="KW-0639">Primosome</keyword>
<dbReference type="GO" id="GO:0043139">
    <property type="term" value="F:5'-3' DNA helicase activity"/>
    <property type="evidence" value="ECO:0007669"/>
    <property type="project" value="UniProtKB-EC"/>
</dbReference>
<sequence>MKSNEPNFIIELEQEILGALLLRGNEREVLGFLQPEHFMDGFHHELFRTISLAYQRFGTADPLIVKRLMEPSTTKSFEEKTGLELSVYLARLVSSTVSAGPLAIEAARRVIHQWGRVMVSRHMQEVADQASRLQGDTIPLIRNAMQSLEDILSEVQGLGVRGSRPSQASIATAATHMISLAEKKQGEDLSPSPGWGIKSLDHATGGVQLRELTLIAARPSMGKTTVGLSVALGMAEAGHPVLFFSLEMDREKLGARAISNILYDGPKPVPYINLIRGNINGHDLRLAREACHKLEKLPLVIDDRPFPSLAEIRLRTERMAEEARQRGRPLKAVIIDHLGLIRPSNRYQGNRNNEISEITAGLKALARELDIAVILLSQLNRSVEGRTKKIPQLADLRDSGAIEQDSDTIIFLHREAYYLSREIVGTIDEHFERRDRLEVVAKDMDCIISKQRNGPIGSLTLFTDMAFSVVREGVGE</sequence>
<dbReference type="GO" id="GO:0016887">
    <property type="term" value="F:ATP hydrolysis activity"/>
    <property type="evidence" value="ECO:0007669"/>
    <property type="project" value="RHEA"/>
</dbReference>
<dbReference type="Gene3D" id="1.10.860.10">
    <property type="entry name" value="DNAb Helicase, Chain A"/>
    <property type="match status" value="1"/>
</dbReference>
<evidence type="ECO:0000256" key="9">
    <source>
        <dbReference type="ARBA" id="ARBA00023235"/>
    </source>
</evidence>
<protein>
    <recommendedName>
        <fullName evidence="10">DNA 5'-3' helicase</fullName>
        <ecNumber evidence="10">5.6.2.3</ecNumber>
    </recommendedName>
</protein>
<dbReference type="STRING" id="1215343.B488_07910"/>
<dbReference type="HOGENOM" id="CLU_005373_0_2_5"/>
<keyword evidence="4" id="KW-0547">Nucleotide-binding</keyword>
<dbReference type="CDD" id="cd00984">
    <property type="entry name" value="DnaB_C"/>
    <property type="match status" value="1"/>
</dbReference>
<dbReference type="PROSITE" id="PS51199">
    <property type="entry name" value="SF4_HELICASE"/>
    <property type="match status" value="1"/>
</dbReference>
<dbReference type="SUPFAM" id="SSF52540">
    <property type="entry name" value="P-loop containing nucleoside triphosphate hydrolases"/>
    <property type="match status" value="1"/>
</dbReference>
<gene>
    <name evidence="13" type="ordered locus">B488_07910</name>
</gene>
<comment type="similarity">
    <text evidence="1">Belongs to the helicase family. DnaB subfamily.</text>
</comment>
<feature type="domain" description="SF4 helicase" evidence="12">
    <location>
        <begin position="186"/>
        <end position="476"/>
    </location>
</feature>
<evidence type="ECO:0000256" key="6">
    <source>
        <dbReference type="ARBA" id="ARBA00022806"/>
    </source>
</evidence>
<reference evidence="13 14" key="1">
    <citation type="journal article" date="2012" name="Stand. Genomic Sci.">
        <title>Complete genome sequence of Liberibacter crescens BT-1.</title>
        <authorList>
            <person name="Leonard M.T."/>
            <person name="Fagen J.R."/>
            <person name="Davis-Richardson A.G."/>
            <person name="Davis M.J."/>
            <person name="Triplett E.W."/>
        </authorList>
    </citation>
    <scope>NUCLEOTIDE SEQUENCE [LARGE SCALE GENOMIC DNA]</scope>
    <source>
        <strain evidence="13 14">BT-1</strain>
    </source>
</reference>
<evidence type="ECO:0000259" key="12">
    <source>
        <dbReference type="PROSITE" id="PS51199"/>
    </source>
</evidence>
<dbReference type="GO" id="GO:0005524">
    <property type="term" value="F:ATP binding"/>
    <property type="evidence" value="ECO:0007669"/>
    <property type="project" value="UniProtKB-KW"/>
</dbReference>
<dbReference type="Pfam" id="PF03796">
    <property type="entry name" value="DnaB_C"/>
    <property type="match status" value="1"/>
</dbReference>
<evidence type="ECO:0000256" key="4">
    <source>
        <dbReference type="ARBA" id="ARBA00022741"/>
    </source>
</evidence>
<dbReference type="EMBL" id="CP003789">
    <property type="protein sequence ID" value="AGA64783.1"/>
    <property type="molecule type" value="Genomic_DNA"/>
</dbReference>
<keyword evidence="14" id="KW-1185">Reference proteome</keyword>
<dbReference type="GO" id="GO:1990077">
    <property type="term" value="C:primosome complex"/>
    <property type="evidence" value="ECO:0007669"/>
    <property type="project" value="UniProtKB-KW"/>
</dbReference>
<evidence type="ECO:0000256" key="1">
    <source>
        <dbReference type="ARBA" id="ARBA00008428"/>
    </source>
</evidence>
<keyword evidence="3" id="KW-0235">DNA replication</keyword>
<dbReference type="KEGG" id="lcc:B488_07910"/>
<evidence type="ECO:0000256" key="10">
    <source>
        <dbReference type="ARBA" id="ARBA00044969"/>
    </source>
</evidence>
<evidence type="ECO:0000256" key="11">
    <source>
        <dbReference type="ARBA" id="ARBA00048954"/>
    </source>
</evidence>
<dbReference type="InterPro" id="IPR007694">
    <property type="entry name" value="DNA_helicase_DnaB-like_C"/>
</dbReference>
<comment type="catalytic activity">
    <reaction evidence="11">
        <text>ATP + H2O = ADP + phosphate + H(+)</text>
        <dbReference type="Rhea" id="RHEA:13065"/>
        <dbReference type="ChEBI" id="CHEBI:15377"/>
        <dbReference type="ChEBI" id="CHEBI:15378"/>
        <dbReference type="ChEBI" id="CHEBI:30616"/>
        <dbReference type="ChEBI" id="CHEBI:43474"/>
        <dbReference type="ChEBI" id="CHEBI:456216"/>
        <dbReference type="EC" id="5.6.2.3"/>
    </reaction>
</comment>
<keyword evidence="5 13" id="KW-0378">Hydrolase</keyword>
<dbReference type="InterPro" id="IPR036185">
    <property type="entry name" value="DNA_heli_DnaB-like_N_sf"/>
</dbReference>
<dbReference type="Proteomes" id="UP000010799">
    <property type="component" value="Chromosome"/>
</dbReference>
<name>L0EVT3_LIBCB</name>
<evidence type="ECO:0000256" key="3">
    <source>
        <dbReference type="ARBA" id="ARBA00022705"/>
    </source>
</evidence>
<dbReference type="PANTHER" id="PTHR30153">
    <property type="entry name" value="REPLICATIVE DNA HELICASE DNAB"/>
    <property type="match status" value="1"/>
</dbReference>
<evidence type="ECO:0000256" key="7">
    <source>
        <dbReference type="ARBA" id="ARBA00022840"/>
    </source>
</evidence>
<keyword evidence="6 13" id="KW-0347">Helicase</keyword>
<dbReference type="eggNOG" id="COG0305">
    <property type="taxonomic scope" value="Bacteria"/>
</dbReference>
<evidence type="ECO:0000313" key="14">
    <source>
        <dbReference type="Proteomes" id="UP000010799"/>
    </source>
</evidence>
<dbReference type="Pfam" id="PF00772">
    <property type="entry name" value="DnaB"/>
    <property type="match status" value="1"/>
</dbReference>
<dbReference type="GO" id="GO:0006269">
    <property type="term" value="P:DNA replication, synthesis of primer"/>
    <property type="evidence" value="ECO:0007669"/>
    <property type="project" value="UniProtKB-KW"/>
</dbReference>
<keyword evidence="9" id="KW-0413">Isomerase</keyword>
<dbReference type="GO" id="GO:0005829">
    <property type="term" value="C:cytosol"/>
    <property type="evidence" value="ECO:0007669"/>
    <property type="project" value="TreeGrafter"/>
</dbReference>
<dbReference type="InterPro" id="IPR027417">
    <property type="entry name" value="P-loop_NTPase"/>
</dbReference>
<evidence type="ECO:0000313" key="13">
    <source>
        <dbReference type="EMBL" id="AGA64783.1"/>
    </source>
</evidence>
<dbReference type="PATRIC" id="fig|1215343.11.peg.814"/>
<dbReference type="InterPro" id="IPR007693">
    <property type="entry name" value="DNA_helicase_DnaB-like_N"/>
</dbReference>
<evidence type="ECO:0000256" key="5">
    <source>
        <dbReference type="ARBA" id="ARBA00022801"/>
    </source>
</evidence>
<dbReference type="PANTHER" id="PTHR30153:SF2">
    <property type="entry name" value="REPLICATIVE DNA HELICASE"/>
    <property type="match status" value="1"/>
</dbReference>
<dbReference type="SUPFAM" id="SSF48024">
    <property type="entry name" value="N-terminal domain of DnaB helicase"/>
    <property type="match status" value="1"/>
</dbReference>
<organism evidence="13 14">
    <name type="scientific">Liberibacter crescens (strain BT-1)</name>
    <dbReference type="NCBI Taxonomy" id="1215343"/>
    <lineage>
        <taxon>Bacteria</taxon>
        <taxon>Pseudomonadati</taxon>
        <taxon>Pseudomonadota</taxon>
        <taxon>Alphaproteobacteria</taxon>
        <taxon>Hyphomicrobiales</taxon>
        <taxon>Rhizobiaceae</taxon>
        <taxon>Liberibacter</taxon>
    </lineage>
</organism>
<keyword evidence="8" id="KW-0238">DNA-binding</keyword>
<evidence type="ECO:0000256" key="2">
    <source>
        <dbReference type="ARBA" id="ARBA00022515"/>
    </source>
</evidence>
<keyword evidence="7" id="KW-0067">ATP-binding</keyword>
<accession>L0EVT3</accession>
<dbReference type="AlphaFoldDB" id="L0EVT3"/>
<proteinExistence type="inferred from homology"/>
<dbReference type="Gene3D" id="3.40.50.300">
    <property type="entry name" value="P-loop containing nucleotide triphosphate hydrolases"/>
    <property type="match status" value="1"/>
</dbReference>
<dbReference type="GO" id="GO:0003677">
    <property type="term" value="F:DNA binding"/>
    <property type="evidence" value="ECO:0007669"/>
    <property type="project" value="UniProtKB-KW"/>
</dbReference>
<dbReference type="EC" id="5.6.2.3" evidence="10"/>
<dbReference type="InterPro" id="IPR016136">
    <property type="entry name" value="DNA_helicase_N/primase_C"/>
</dbReference>